<protein>
    <recommendedName>
        <fullName evidence="6">DUF659 domain-containing protein</fullName>
    </recommendedName>
</protein>
<keyword evidence="2" id="KW-0479">Metal-binding</keyword>
<keyword evidence="5" id="KW-0539">Nucleus</keyword>
<dbReference type="GO" id="GO:0005634">
    <property type="term" value="C:nucleus"/>
    <property type="evidence" value="ECO:0007669"/>
    <property type="project" value="UniProtKB-SubCell"/>
</dbReference>
<comment type="subcellular location">
    <subcellularLocation>
        <location evidence="1">Nucleus</location>
    </subcellularLocation>
</comment>
<evidence type="ECO:0000313" key="7">
    <source>
        <dbReference type="EMBL" id="OWY95114.1"/>
    </source>
</evidence>
<reference evidence="8" key="1">
    <citation type="submission" date="2017-03" db="EMBL/GenBank/DDBJ databases">
        <title>Phytopthora megakarya and P. palmivora, two closely related causual agents of cacao black pod achieved similar genome size and gene model numbers by different mechanisms.</title>
        <authorList>
            <person name="Ali S."/>
            <person name="Shao J."/>
            <person name="Larry D.J."/>
            <person name="Kronmiller B."/>
            <person name="Shen D."/>
            <person name="Strem M.D."/>
            <person name="Melnick R.L."/>
            <person name="Guiltinan M.J."/>
            <person name="Tyler B.M."/>
            <person name="Meinhardt L.W."/>
            <person name="Bailey B.A."/>
        </authorList>
    </citation>
    <scope>NUCLEOTIDE SEQUENCE [LARGE SCALE GENOMIC DNA]</scope>
    <source>
        <strain evidence="8">zdho120</strain>
    </source>
</reference>
<comment type="caution">
    <text evidence="7">The sequence shown here is derived from an EMBL/GenBank/DDBJ whole genome shotgun (WGS) entry which is preliminary data.</text>
</comment>
<sequence length="334" mass="38710">MIVCPNRKPVYWTSIATGAESQTGEYMAKLIGGVVDDIEEVLGQGKVATVTTDNAGNMEKSWRILEKTRMLLCNGCSAHTLNLLLQDVGKFDVVRRVISKAERLANYFLKRHLLLARFHEEKRKMTQLGGTPYRRTFTLPVETRWYSTYECLLNVINNKETVTRVFDDDDFMEQYKGAKKRRLQFWVDGGRVLKLLEPIIKKLGLLESDNCCISLVYWSFKDLLNNELYRAPTFLAETALAIREKIQERWDNSHTDAMGITLYLDHTKDPNGFTGTDRADTKKQIRIVAKRLGFSQEEVEAVYHEAGVFWNRKRDWSDAKRRKKSRTAPLEWWG</sequence>
<dbReference type="PANTHER" id="PTHR46481:SF10">
    <property type="entry name" value="ZINC FINGER BED DOMAIN-CONTAINING PROTEIN 39"/>
    <property type="match status" value="1"/>
</dbReference>
<dbReference type="SUPFAM" id="SSF53098">
    <property type="entry name" value="Ribonuclease H-like"/>
    <property type="match status" value="1"/>
</dbReference>
<gene>
    <name evidence="7" type="ORF">PHMEG_00034968</name>
</gene>
<evidence type="ECO:0000256" key="3">
    <source>
        <dbReference type="ARBA" id="ARBA00022771"/>
    </source>
</evidence>
<evidence type="ECO:0000256" key="2">
    <source>
        <dbReference type="ARBA" id="ARBA00022723"/>
    </source>
</evidence>
<dbReference type="InterPro" id="IPR052035">
    <property type="entry name" value="ZnF_BED_domain_contain"/>
</dbReference>
<dbReference type="GO" id="GO:0008270">
    <property type="term" value="F:zinc ion binding"/>
    <property type="evidence" value="ECO:0007669"/>
    <property type="project" value="UniProtKB-KW"/>
</dbReference>
<dbReference type="Proteomes" id="UP000198211">
    <property type="component" value="Unassembled WGS sequence"/>
</dbReference>
<keyword evidence="8" id="KW-1185">Reference proteome</keyword>
<dbReference type="InterPro" id="IPR012337">
    <property type="entry name" value="RNaseH-like_sf"/>
</dbReference>
<keyword evidence="3" id="KW-0863">Zinc-finger</keyword>
<dbReference type="Pfam" id="PF04937">
    <property type="entry name" value="DUF659"/>
    <property type="match status" value="1"/>
</dbReference>
<evidence type="ECO:0000256" key="5">
    <source>
        <dbReference type="ARBA" id="ARBA00023242"/>
    </source>
</evidence>
<evidence type="ECO:0000256" key="1">
    <source>
        <dbReference type="ARBA" id="ARBA00004123"/>
    </source>
</evidence>
<dbReference type="EMBL" id="NBNE01013400">
    <property type="protein sequence ID" value="OWY95114.1"/>
    <property type="molecule type" value="Genomic_DNA"/>
</dbReference>
<name>A0A225UPR4_9STRA</name>
<proteinExistence type="predicted"/>
<evidence type="ECO:0000259" key="6">
    <source>
        <dbReference type="Pfam" id="PF04937"/>
    </source>
</evidence>
<dbReference type="STRING" id="4795.A0A225UPR4"/>
<dbReference type="PANTHER" id="PTHR46481">
    <property type="entry name" value="ZINC FINGER BED DOMAIN-CONTAINING PROTEIN 4"/>
    <property type="match status" value="1"/>
</dbReference>
<keyword evidence="4" id="KW-0862">Zinc</keyword>
<feature type="domain" description="DUF659" evidence="6">
    <location>
        <begin position="1"/>
        <end position="103"/>
    </location>
</feature>
<evidence type="ECO:0000313" key="8">
    <source>
        <dbReference type="Proteomes" id="UP000198211"/>
    </source>
</evidence>
<evidence type="ECO:0000256" key="4">
    <source>
        <dbReference type="ARBA" id="ARBA00022833"/>
    </source>
</evidence>
<dbReference type="OrthoDB" id="89797at2759"/>
<dbReference type="InterPro" id="IPR007021">
    <property type="entry name" value="DUF659"/>
</dbReference>
<organism evidence="7 8">
    <name type="scientific">Phytophthora megakarya</name>
    <dbReference type="NCBI Taxonomy" id="4795"/>
    <lineage>
        <taxon>Eukaryota</taxon>
        <taxon>Sar</taxon>
        <taxon>Stramenopiles</taxon>
        <taxon>Oomycota</taxon>
        <taxon>Peronosporomycetes</taxon>
        <taxon>Peronosporales</taxon>
        <taxon>Peronosporaceae</taxon>
        <taxon>Phytophthora</taxon>
    </lineage>
</organism>
<dbReference type="AlphaFoldDB" id="A0A225UPR4"/>
<accession>A0A225UPR4</accession>